<evidence type="ECO:0000313" key="2">
    <source>
        <dbReference type="EMBL" id="TCK07173.1"/>
    </source>
</evidence>
<dbReference type="OrthoDB" id="7726157at2"/>
<keyword evidence="1" id="KW-0732">Signal</keyword>
<protein>
    <submittedName>
        <fullName evidence="2">Uncharacterized protein</fullName>
    </submittedName>
</protein>
<feature type="chain" id="PRO_5020596082" evidence="1">
    <location>
        <begin position="30"/>
        <end position="140"/>
    </location>
</feature>
<keyword evidence="3" id="KW-1185">Reference proteome</keyword>
<name>A0A4R1GJ64_9GAMM</name>
<dbReference type="Proteomes" id="UP000294546">
    <property type="component" value="Unassembled WGS sequence"/>
</dbReference>
<dbReference type="RefSeq" id="WP_132291314.1">
    <property type="nucleotide sequence ID" value="NZ_SMFU01000008.1"/>
</dbReference>
<feature type="signal peptide" evidence="1">
    <location>
        <begin position="1"/>
        <end position="29"/>
    </location>
</feature>
<evidence type="ECO:0000313" key="3">
    <source>
        <dbReference type="Proteomes" id="UP000294546"/>
    </source>
</evidence>
<comment type="caution">
    <text evidence="2">The sequence shown here is derived from an EMBL/GenBank/DDBJ whole genome shotgun (WGS) entry which is preliminary data.</text>
</comment>
<evidence type="ECO:0000256" key="1">
    <source>
        <dbReference type="SAM" id="SignalP"/>
    </source>
</evidence>
<reference evidence="2 3" key="1">
    <citation type="submission" date="2019-03" db="EMBL/GenBank/DDBJ databases">
        <title>Genomic Encyclopedia of Archaeal and Bacterial Type Strains, Phase II (KMG-II): from individual species to whole genera.</title>
        <authorList>
            <person name="Goeker M."/>
        </authorList>
    </citation>
    <scope>NUCLEOTIDE SEQUENCE [LARGE SCALE GENOMIC DNA]</scope>
    <source>
        <strain evidence="2 3">DSM 27697</strain>
    </source>
</reference>
<accession>A0A4R1GJ64</accession>
<sequence>MPNTFTRPTKSPHLLLLTLLACTTGQATAQDISVSMAECAAIYDVLAESAGYQGKPDDQIQRMQAVSTEFKIHAVPRAETEGKADPDQFIAQIYADKRLYWAERWFDSSDFSFLANFSENIEWTKYCASMGKHYGVLPLK</sequence>
<dbReference type="AlphaFoldDB" id="A0A4R1GJ64"/>
<dbReference type="EMBL" id="SMFU01000008">
    <property type="protein sequence ID" value="TCK07173.1"/>
    <property type="molecule type" value="Genomic_DNA"/>
</dbReference>
<organism evidence="2 3">
    <name type="scientific">Marinobacterium mangrovicola</name>
    <dbReference type="NCBI Taxonomy" id="1476959"/>
    <lineage>
        <taxon>Bacteria</taxon>
        <taxon>Pseudomonadati</taxon>
        <taxon>Pseudomonadota</taxon>
        <taxon>Gammaproteobacteria</taxon>
        <taxon>Oceanospirillales</taxon>
        <taxon>Oceanospirillaceae</taxon>
        <taxon>Marinobacterium</taxon>
    </lineage>
</organism>
<dbReference type="PROSITE" id="PS51257">
    <property type="entry name" value="PROKAR_LIPOPROTEIN"/>
    <property type="match status" value="1"/>
</dbReference>
<proteinExistence type="predicted"/>
<gene>
    <name evidence="2" type="ORF">CLV83_2031</name>
</gene>